<feature type="compositionally biased region" description="Basic and acidic residues" evidence="1">
    <location>
        <begin position="167"/>
        <end position="210"/>
    </location>
</feature>
<feature type="region of interest" description="Disordered" evidence="1">
    <location>
        <begin position="158"/>
        <end position="223"/>
    </location>
</feature>
<sequence>MSESDSYSSDDDFSSSPVSETPSITSGKSSSNIVSPNAPLHDLLLAAKASMASLKSELGDFDVSNLDEASPPPSPTENEGSIGNKAARLVSPDPPLVPLRRDGWIAASRGCGEESKVGNGGRSFRTAPAVDSATTTLAPSAAPGLSSEITKIRKKNAPAISFAPPSHVDRVVPKVPKRKEPVTKKGKREAMEKEREEREARRYKPSDVDPVRQGLMSRWGGDASVPKAKVESNEVDLKGTSFAPPPAVDKVEVRVKKERGPITKRGRRLKEEMEKGINRDANDLINIVPMDTAEFTAGPKGAKFYAAKRDCVPVEFKDKPWYKKMEEIDEINGAGMVGEEAYRPVQKRVIGGVIPAAPKEVRRLADFEGASAGPVDNCVAFETLSKFKPTVKNVKIMKSVKGARKETHKIETAVPGPGAYVKVDLG</sequence>
<name>A0A9W7CA75_9STRA</name>
<feature type="region of interest" description="Disordered" evidence="1">
    <location>
        <begin position="62"/>
        <end position="96"/>
    </location>
</feature>
<dbReference type="Proteomes" id="UP001165082">
    <property type="component" value="Unassembled WGS sequence"/>
</dbReference>
<comment type="caution">
    <text evidence="2">The sequence shown here is derived from an EMBL/GenBank/DDBJ whole genome shotgun (WGS) entry which is preliminary data.</text>
</comment>
<feature type="compositionally biased region" description="Low complexity" evidence="1">
    <location>
        <begin position="132"/>
        <end position="143"/>
    </location>
</feature>
<evidence type="ECO:0000313" key="3">
    <source>
        <dbReference type="Proteomes" id="UP001165082"/>
    </source>
</evidence>
<evidence type="ECO:0000313" key="2">
    <source>
        <dbReference type="EMBL" id="GMI04647.1"/>
    </source>
</evidence>
<protein>
    <submittedName>
        <fullName evidence="2">Uncharacterized protein</fullName>
    </submittedName>
</protein>
<gene>
    <name evidence="2" type="ORF">TrRE_jg6482</name>
</gene>
<feature type="compositionally biased region" description="Polar residues" evidence="1">
    <location>
        <begin position="20"/>
        <end position="35"/>
    </location>
</feature>
<dbReference type="OrthoDB" id="206575at2759"/>
<organism evidence="2 3">
    <name type="scientific">Triparma retinervis</name>
    <dbReference type="NCBI Taxonomy" id="2557542"/>
    <lineage>
        <taxon>Eukaryota</taxon>
        <taxon>Sar</taxon>
        <taxon>Stramenopiles</taxon>
        <taxon>Ochrophyta</taxon>
        <taxon>Bolidophyceae</taxon>
        <taxon>Parmales</taxon>
        <taxon>Triparmaceae</taxon>
        <taxon>Triparma</taxon>
    </lineage>
</organism>
<keyword evidence="3" id="KW-1185">Reference proteome</keyword>
<feature type="region of interest" description="Disordered" evidence="1">
    <location>
        <begin position="111"/>
        <end position="144"/>
    </location>
</feature>
<accession>A0A9W7CA75</accession>
<evidence type="ECO:0000256" key="1">
    <source>
        <dbReference type="SAM" id="MobiDB-lite"/>
    </source>
</evidence>
<feature type="non-terminal residue" evidence="2">
    <location>
        <position position="426"/>
    </location>
</feature>
<dbReference type="AlphaFoldDB" id="A0A9W7CA75"/>
<dbReference type="EMBL" id="BRXZ01000082">
    <property type="protein sequence ID" value="GMI04647.1"/>
    <property type="molecule type" value="Genomic_DNA"/>
</dbReference>
<reference evidence="2" key="1">
    <citation type="submission" date="2022-07" db="EMBL/GenBank/DDBJ databases">
        <title>Genome analysis of Parmales, a sister group of diatoms, reveals the evolutionary specialization of diatoms from phago-mixotrophs to photoautotrophs.</title>
        <authorList>
            <person name="Ban H."/>
            <person name="Sato S."/>
            <person name="Yoshikawa S."/>
            <person name="Kazumasa Y."/>
            <person name="Nakamura Y."/>
            <person name="Ichinomiya M."/>
            <person name="Saitoh K."/>
            <person name="Sato N."/>
            <person name="Blanc-Mathieu R."/>
            <person name="Endo H."/>
            <person name="Kuwata A."/>
            <person name="Ogata H."/>
        </authorList>
    </citation>
    <scope>NUCLEOTIDE SEQUENCE</scope>
</reference>
<proteinExistence type="predicted"/>
<feature type="region of interest" description="Disordered" evidence="1">
    <location>
        <begin position="1"/>
        <end position="36"/>
    </location>
</feature>